<organism evidence="2 3">
    <name type="scientific">Malus baccata</name>
    <name type="common">Siberian crab apple</name>
    <name type="synonym">Pyrus baccata</name>
    <dbReference type="NCBI Taxonomy" id="106549"/>
    <lineage>
        <taxon>Eukaryota</taxon>
        <taxon>Viridiplantae</taxon>
        <taxon>Streptophyta</taxon>
        <taxon>Embryophyta</taxon>
        <taxon>Tracheophyta</taxon>
        <taxon>Spermatophyta</taxon>
        <taxon>Magnoliopsida</taxon>
        <taxon>eudicotyledons</taxon>
        <taxon>Gunneridae</taxon>
        <taxon>Pentapetalae</taxon>
        <taxon>rosids</taxon>
        <taxon>fabids</taxon>
        <taxon>Rosales</taxon>
        <taxon>Rosaceae</taxon>
        <taxon>Amygdaloideae</taxon>
        <taxon>Maleae</taxon>
        <taxon>Malus</taxon>
    </lineage>
</organism>
<dbReference type="Pfam" id="PF07059">
    <property type="entry name" value="EDR2_C"/>
    <property type="match status" value="2"/>
</dbReference>
<name>A0A540NA69_MALBA</name>
<comment type="caution">
    <text evidence="2">The sequence shown here is derived from an EMBL/GenBank/DDBJ whole genome shotgun (WGS) entry which is preliminary data.</text>
</comment>
<feature type="domain" description="Protein ENHANCED DISEASE RESISTANCE 2 C-terminal" evidence="1">
    <location>
        <begin position="34"/>
        <end position="113"/>
    </location>
</feature>
<keyword evidence="3" id="KW-1185">Reference proteome</keyword>
<reference evidence="2 3" key="1">
    <citation type="journal article" date="2019" name="G3 (Bethesda)">
        <title>Sequencing of a Wild Apple (Malus baccata) Genome Unravels the Differences Between Cultivated and Wild Apple Species Regarding Disease Resistance and Cold Tolerance.</title>
        <authorList>
            <person name="Chen X."/>
        </authorList>
    </citation>
    <scope>NUCLEOTIDE SEQUENCE [LARGE SCALE GENOMIC DNA]</scope>
    <source>
        <strain evidence="3">cv. Shandingzi</strain>
        <tissue evidence="2">Leaves</tissue>
    </source>
</reference>
<sequence>MDSTGEKKELEWIERVRSEGAVPLLDLDNCRNGWASPPGYKFLLRGPDYLSTRVKVPTGEYLLKSLGFDWIRSSTKIGEVLKHPSSRVKKAIGEEFPKGDKPFVWAFNLQVPCDDGLRNSRLKLIANIVKGPWIVRKAVGEQAICIIGHALSCNYCASDSFLEVDMDIGSSMVASAIIVHLAFGYITTLTVDLAFLIESQTESELPEQLLGAVRFSELDPAVARPTEP</sequence>
<protein>
    <recommendedName>
        <fullName evidence="1">Protein ENHANCED DISEASE RESISTANCE 2 C-terminal domain-containing protein</fullName>
    </recommendedName>
</protein>
<dbReference type="Proteomes" id="UP000315295">
    <property type="component" value="Unassembled WGS sequence"/>
</dbReference>
<dbReference type="PANTHER" id="PTHR12136:SF101">
    <property type="entry name" value="ENHANCED DISEASE RESISTANCE-LIKE PROTEIN (DUF1336)"/>
    <property type="match status" value="1"/>
</dbReference>
<dbReference type="AlphaFoldDB" id="A0A540NA69"/>
<dbReference type="InterPro" id="IPR009769">
    <property type="entry name" value="EDR2_C"/>
</dbReference>
<evidence type="ECO:0000313" key="2">
    <source>
        <dbReference type="EMBL" id="TQE07929.1"/>
    </source>
</evidence>
<evidence type="ECO:0000259" key="1">
    <source>
        <dbReference type="Pfam" id="PF07059"/>
    </source>
</evidence>
<proteinExistence type="predicted"/>
<dbReference type="PANTHER" id="PTHR12136">
    <property type="entry name" value="ENHANCED DISEASE RESISTANCE-RELATED"/>
    <property type="match status" value="1"/>
</dbReference>
<dbReference type="EMBL" id="VIEB01000078">
    <property type="protein sequence ID" value="TQE07929.1"/>
    <property type="molecule type" value="Genomic_DNA"/>
</dbReference>
<evidence type="ECO:0000313" key="3">
    <source>
        <dbReference type="Proteomes" id="UP000315295"/>
    </source>
</evidence>
<dbReference type="InterPro" id="IPR045096">
    <property type="entry name" value="EDR2-like"/>
</dbReference>
<accession>A0A540NA69</accession>
<gene>
    <name evidence="2" type="ORF">C1H46_006462</name>
</gene>
<feature type="domain" description="Protein ENHANCED DISEASE RESISTANCE 2 C-terminal" evidence="1">
    <location>
        <begin position="114"/>
        <end position="219"/>
    </location>
</feature>